<dbReference type="Proteomes" id="UP001501009">
    <property type="component" value="Unassembled WGS sequence"/>
</dbReference>
<dbReference type="EMBL" id="BAABDE010000034">
    <property type="protein sequence ID" value="GAA3838211.1"/>
    <property type="molecule type" value="Genomic_DNA"/>
</dbReference>
<organism evidence="2 3">
    <name type="scientific">Streptomyces coacervatus</name>
    <dbReference type="NCBI Taxonomy" id="647381"/>
    <lineage>
        <taxon>Bacteria</taxon>
        <taxon>Bacillati</taxon>
        <taxon>Actinomycetota</taxon>
        <taxon>Actinomycetes</taxon>
        <taxon>Kitasatosporales</taxon>
        <taxon>Streptomycetaceae</taxon>
        <taxon>Streptomyces</taxon>
    </lineage>
</organism>
<dbReference type="SMART" id="SM00858">
    <property type="entry name" value="SAF"/>
    <property type="match status" value="1"/>
</dbReference>
<sequence length="196" mass="19628">MPYLVIGALLVLGCVTGAVLLTDRLGERENVLALARPVAVGQKLSGADLREVRVARDSGLDVLSAGSRTAVEGRSLAYSLPAGALLTESVLGRTRVPPAGQAVAAVGLKAGQLPAGIGPGSHVSAVAVPGNGEATNAPPVSAGNRSWSAVVDDVRPVRDEQLTVVTLLLAEDDAEQLAAAADGTIRIVVVHGGGGP</sequence>
<keyword evidence="3" id="KW-1185">Reference proteome</keyword>
<dbReference type="InterPro" id="IPR013974">
    <property type="entry name" value="SAF"/>
</dbReference>
<feature type="domain" description="SAF" evidence="1">
    <location>
        <begin position="29"/>
        <end position="92"/>
    </location>
</feature>
<dbReference type="Pfam" id="PF08666">
    <property type="entry name" value="SAF"/>
    <property type="match status" value="1"/>
</dbReference>
<evidence type="ECO:0000313" key="3">
    <source>
        <dbReference type="Proteomes" id="UP001501009"/>
    </source>
</evidence>
<comment type="caution">
    <text evidence="2">The sequence shown here is derived from an EMBL/GenBank/DDBJ whole genome shotgun (WGS) entry which is preliminary data.</text>
</comment>
<evidence type="ECO:0000313" key="2">
    <source>
        <dbReference type="EMBL" id="GAA3838211.1"/>
    </source>
</evidence>
<reference evidence="3" key="1">
    <citation type="journal article" date="2019" name="Int. J. Syst. Evol. Microbiol.">
        <title>The Global Catalogue of Microorganisms (GCM) 10K type strain sequencing project: providing services to taxonomists for standard genome sequencing and annotation.</title>
        <authorList>
            <consortium name="The Broad Institute Genomics Platform"/>
            <consortium name="The Broad Institute Genome Sequencing Center for Infectious Disease"/>
            <person name="Wu L."/>
            <person name="Ma J."/>
        </authorList>
    </citation>
    <scope>NUCLEOTIDE SEQUENCE [LARGE SCALE GENOMIC DNA]</scope>
    <source>
        <strain evidence="3">JCM 17138</strain>
    </source>
</reference>
<dbReference type="CDD" id="cd11614">
    <property type="entry name" value="SAF_CpaB_FlgA_like"/>
    <property type="match status" value="1"/>
</dbReference>
<evidence type="ECO:0000259" key="1">
    <source>
        <dbReference type="SMART" id="SM00858"/>
    </source>
</evidence>
<accession>A0ABP7JAF5</accession>
<name>A0ABP7JAF5_9ACTN</name>
<protein>
    <recommendedName>
        <fullName evidence="1">SAF domain-containing protein</fullName>
    </recommendedName>
</protein>
<gene>
    <name evidence="2" type="ORF">GCM10022403_083390</name>
</gene>
<proteinExistence type="predicted"/>